<evidence type="ECO:0000256" key="1">
    <source>
        <dbReference type="SAM" id="MobiDB-lite"/>
    </source>
</evidence>
<gene>
    <name evidence="2" type="ORF">MRATA1EN1_LOCUS27257</name>
</gene>
<keyword evidence="3" id="KW-1185">Reference proteome</keyword>
<feature type="region of interest" description="Disordered" evidence="1">
    <location>
        <begin position="143"/>
        <end position="169"/>
    </location>
</feature>
<protein>
    <submittedName>
        <fullName evidence="2">Uncharacterized protein</fullName>
    </submittedName>
</protein>
<feature type="region of interest" description="Disordered" evidence="1">
    <location>
        <begin position="1"/>
        <end position="81"/>
    </location>
</feature>
<evidence type="ECO:0000313" key="3">
    <source>
        <dbReference type="Proteomes" id="UP001176941"/>
    </source>
</evidence>
<feature type="region of interest" description="Disordered" evidence="1">
    <location>
        <begin position="217"/>
        <end position="278"/>
    </location>
</feature>
<feature type="compositionally biased region" description="Low complexity" evidence="1">
    <location>
        <begin position="10"/>
        <end position="21"/>
    </location>
</feature>
<proteinExistence type="predicted"/>
<feature type="region of interest" description="Disordered" evidence="1">
    <location>
        <begin position="105"/>
        <end position="130"/>
    </location>
</feature>
<evidence type="ECO:0000313" key="2">
    <source>
        <dbReference type="EMBL" id="CAI9178295.1"/>
    </source>
</evidence>
<reference evidence="2" key="1">
    <citation type="submission" date="2023-04" db="EMBL/GenBank/DDBJ databases">
        <authorList>
            <consortium name="ELIXIR-Norway"/>
        </authorList>
    </citation>
    <scope>NUCLEOTIDE SEQUENCE [LARGE SCALE GENOMIC DNA]</scope>
</reference>
<sequence length="278" mass="30191">MLRCGPRTLGPPRSRVPSSGSFQATRGQARDPARHSNLGLQQLGIRPPLKSKEGKALERDQRRQQAHSQQTPPRPPSWFTGQLSAKVHPYLLLFCRILASLSGAGTPKPREEAAFPPQQTQRSSGPLPVRRLGNSAVPQGLFSRKQQRRAGRVHPGSAGRELRSPRFAFPGHGISAKIQIGKDGASLHDYRQRPQLSSRMRAEKCCFLLSRLERARRRPPGSAFSPSHQAAHGGPCGRRHPSPGTESPVQVQRGGPPSPPAPISPPPPPRARGRGVAV</sequence>
<accession>A0ABN8ZXW7</accession>
<feature type="compositionally biased region" description="Pro residues" evidence="1">
    <location>
        <begin position="256"/>
        <end position="270"/>
    </location>
</feature>
<dbReference type="EMBL" id="OX459943">
    <property type="protein sequence ID" value="CAI9178295.1"/>
    <property type="molecule type" value="Genomic_DNA"/>
</dbReference>
<name>A0ABN8ZXW7_RANTA</name>
<feature type="compositionally biased region" description="Basic and acidic residues" evidence="1">
    <location>
        <begin position="50"/>
        <end position="63"/>
    </location>
</feature>
<organism evidence="2 3">
    <name type="scientific">Rangifer tarandus platyrhynchus</name>
    <name type="common">Svalbard reindeer</name>
    <dbReference type="NCBI Taxonomy" id="3082113"/>
    <lineage>
        <taxon>Eukaryota</taxon>
        <taxon>Metazoa</taxon>
        <taxon>Chordata</taxon>
        <taxon>Craniata</taxon>
        <taxon>Vertebrata</taxon>
        <taxon>Euteleostomi</taxon>
        <taxon>Mammalia</taxon>
        <taxon>Eutheria</taxon>
        <taxon>Laurasiatheria</taxon>
        <taxon>Artiodactyla</taxon>
        <taxon>Ruminantia</taxon>
        <taxon>Pecora</taxon>
        <taxon>Cervidae</taxon>
        <taxon>Odocoileinae</taxon>
        <taxon>Rangifer</taxon>
    </lineage>
</organism>
<dbReference type="Proteomes" id="UP001176941">
    <property type="component" value="Chromosome 7"/>
</dbReference>